<dbReference type="Proteomes" id="UP000295611">
    <property type="component" value="Unassembled WGS sequence"/>
</dbReference>
<evidence type="ECO:0000313" key="3">
    <source>
        <dbReference type="Proteomes" id="UP000295611"/>
    </source>
</evidence>
<feature type="transmembrane region" description="Helical" evidence="1">
    <location>
        <begin position="42"/>
        <end position="64"/>
    </location>
</feature>
<dbReference type="AlphaFoldDB" id="A0A4R7B6A7"/>
<dbReference type="InterPro" id="IPR021529">
    <property type="entry name" value="DUF2798"/>
</dbReference>
<dbReference type="OrthoDB" id="8481133at2"/>
<dbReference type="EMBL" id="SNZP01000005">
    <property type="protein sequence ID" value="TDR80210.1"/>
    <property type="molecule type" value="Genomic_DNA"/>
</dbReference>
<name>A0A4R7B6A7_9NEIS</name>
<proteinExistence type="predicted"/>
<keyword evidence="3" id="KW-1185">Reference proteome</keyword>
<comment type="caution">
    <text evidence="2">The sequence shown here is derived from an EMBL/GenBank/DDBJ whole genome shotgun (WGS) entry which is preliminary data.</text>
</comment>
<dbReference type="Pfam" id="PF11391">
    <property type="entry name" value="DUF2798"/>
    <property type="match status" value="1"/>
</dbReference>
<sequence length="83" mass="9516">MSPSLRYRLTFGFLMSAIMSVLMCGWITWLNLGLRPDFLARWLHAFLRAWPAAFVAVVLLAPWVQQATQHLLRINLASTRKSS</sequence>
<dbReference type="RefSeq" id="WP_133679614.1">
    <property type="nucleotide sequence ID" value="NZ_SNZP01000005.1"/>
</dbReference>
<evidence type="ECO:0000313" key="2">
    <source>
        <dbReference type="EMBL" id="TDR80210.1"/>
    </source>
</evidence>
<reference evidence="2 3" key="1">
    <citation type="submission" date="2019-03" db="EMBL/GenBank/DDBJ databases">
        <title>Genomic Encyclopedia of Type Strains, Phase III (KMG-III): the genomes of soil and plant-associated and newly described type strains.</title>
        <authorList>
            <person name="Whitman W."/>
        </authorList>
    </citation>
    <scope>NUCLEOTIDE SEQUENCE [LARGE SCALE GENOMIC DNA]</scope>
    <source>
        <strain evidence="2 3">CECT 8976</strain>
    </source>
</reference>
<feature type="transmembrane region" description="Helical" evidence="1">
    <location>
        <begin position="12"/>
        <end position="30"/>
    </location>
</feature>
<evidence type="ECO:0000256" key="1">
    <source>
        <dbReference type="SAM" id="Phobius"/>
    </source>
</evidence>
<keyword evidence="1" id="KW-1133">Transmembrane helix</keyword>
<organism evidence="2 3">
    <name type="scientific">Paludibacterium purpuratum</name>
    <dbReference type="NCBI Taxonomy" id="1144873"/>
    <lineage>
        <taxon>Bacteria</taxon>
        <taxon>Pseudomonadati</taxon>
        <taxon>Pseudomonadota</taxon>
        <taxon>Betaproteobacteria</taxon>
        <taxon>Neisseriales</taxon>
        <taxon>Chromobacteriaceae</taxon>
        <taxon>Paludibacterium</taxon>
    </lineage>
</organism>
<keyword evidence="1" id="KW-0812">Transmembrane</keyword>
<gene>
    <name evidence="2" type="ORF">DFP86_10565</name>
</gene>
<keyword evidence="1" id="KW-0472">Membrane</keyword>
<accession>A0A4R7B6A7</accession>
<protein>
    <submittedName>
        <fullName evidence="2">Uncharacterized protein DUF2798</fullName>
    </submittedName>
</protein>